<dbReference type="Gene3D" id="3.40.50.720">
    <property type="entry name" value="NAD(P)-binding Rossmann-like Domain"/>
    <property type="match status" value="1"/>
</dbReference>
<gene>
    <name evidence="3" type="ORF">CHILSU_LOCUS10146</name>
</gene>
<accession>A0ABN8BAB3</accession>
<sequence length="270" mass="28728">MNPDFTGKVVLVTGASAGIGEATALLFAKLGAQLALVGRNAENLRSVAVRCAEEKGLQPLEILTDLSTDEGAEKTAKDTVEHFGRLDVLVNNAAEGSRSFIQGAEMEVFDRMVRTNLRAVYNLTRLLVPELVKTKGNIINVSSVAATNAYPGNLAYSITKAALDHFSRIIAVELAPKGVRVNTVSPGITVSKFVQRVTGASDEQYQAWLTAVSTGIPLKRACTADDVAYAIVHLASDHSAIVTGALLVVDGGVQFTDASHLVEKQKLLRQ</sequence>
<dbReference type="PRINTS" id="PR00081">
    <property type="entry name" value="GDHRDH"/>
</dbReference>
<dbReference type="PROSITE" id="PS00061">
    <property type="entry name" value="ADH_SHORT"/>
    <property type="match status" value="1"/>
</dbReference>
<dbReference type="InterPro" id="IPR036291">
    <property type="entry name" value="NAD(P)-bd_dom_sf"/>
</dbReference>
<evidence type="ECO:0000313" key="4">
    <source>
        <dbReference type="Proteomes" id="UP001153292"/>
    </source>
</evidence>
<dbReference type="Proteomes" id="UP001153292">
    <property type="component" value="Chromosome 7"/>
</dbReference>
<dbReference type="EMBL" id="OU963900">
    <property type="protein sequence ID" value="CAH0406760.1"/>
    <property type="molecule type" value="Genomic_DNA"/>
</dbReference>
<dbReference type="PRINTS" id="PR00080">
    <property type="entry name" value="SDRFAMILY"/>
</dbReference>
<keyword evidence="1" id="KW-0560">Oxidoreductase</keyword>
<evidence type="ECO:0000313" key="3">
    <source>
        <dbReference type="EMBL" id="CAH0406760.1"/>
    </source>
</evidence>
<dbReference type="InterPro" id="IPR002347">
    <property type="entry name" value="SDR_fam"/>
</dbReference>
<feature type="domain" description="Ketoreductase" evidence="2">
    <location>
        <begin position="8"/>
        <end position="191"/>
    </location>
</feature>
<dbReference type="InterPro" id="IPR057326">
    <property type="entry name" value="KR_dom"/>
</dbReference>
<evidence type="ECO:0000259" key="2">
    <source>
        <dbReference type="SMART" id="SM00822"/>
    </source>
</evidence>
<dbReference type="SMART" id="SM00822">
    <property type="entry name" value="PKS_KR"/>
    <property type="match status" value="1"/>
</dbReference>
<proteinExistence type="predicted"/>
<keyword evidence="4" id="KW-1185">Reference proteome</keyword>
<reference evidence="3" key="1">
    <citation type="submission" date="2021-12" db="EMBL/GenBank/DDBJ databases">
        <authorList>
            <person name="King R."/>
        </authorList>
    </citation>
    <scope>NUCLEOTIDE SEQUENCE</scope>
</reference>
<name>A0ABN8BAB3_CHISP</name>
<dbReference type="PANTHER" id="PTHR43975">
    <property type="entry name" value="ZGC:101858"/>
    <property type="match status" value="1"/>
</dbReference>
<evidence type="ECO:0000256" key="1">
    <source>
        <dbReference type="ARBA" id="ARBA00023002"/>
    </source>
</evidence>
<dbReference type="InterPro" id="IPR020904">
    <property type="entry name" value="Sc_DH/Rdtase_CS"/>
</dbReference>
<dbReference type="PANTHER" id="PTHR43975:SF2">
    <property type="entry name" value="EG:BACR7A4.14 PROTEIN-RELATED"/>
    <property type="match status" value="1"/>
</dbReference>
<dbReference type="SUPFAM" id="SSF51735">
    <property type="entry name" value="NAD(P)-binding Rossmann-fold domains"/>
    <property type="match status" value="1"/>
</dbReference>
<protein>
    <recommendedName>
        <fullName evidence="2">Ketoreductase domain-containing protein</fullName>
    </recommendedName>
</protein>
<organism evidence="3 4">
    <name type="scientific">Chilo suppressalis</name>
    <name type="common">Asiatic rice borer moth</name>
    <dbReference type="NCBI Taxonomy" id="168631"/>
    <lineage>
        <taxon>Eukaryota</taxon>
        <taxon>Metazoa</taxon>
        <taxon>Ecdysozoa</taxon>
        <taxon>Arthropoda</taxon>
        <taxon>Hexapoda</taxon>
        <taxon>Insecta</taxon>
        <taxon>Pterygota</taxon>
        <taxon>Neoptera</taxon>
        <taxon>Endopterygota</taxon>
        <taxon>Lepidoptera</taxon>
        <taxon>Glossata</taxon>
        <taxon>Ditrysia</taxon>
        <taxon>Pyraloidea</taxon>
        <taxon>Crambidae</taxon>
        <taxon>Crambinae</taxon>
        <taxon>Chilo</taxon>
    </lineage>
</organism>
<dbReference type="Pfam" id="PF13561">
    <property type="entry name" value="adh_short_C2"/>
    <property type="match status" value="1"/>
</dbReference>